<dbReference type="PROSITE" id="PS50181">
    <property type="entry name" value="FBOX"/>
    <property type="match status" value="1"/>
</dbReference>
<keyword evidence="8 14" id="KW-0732">Signal</keyword>
<dbReference type="Gene3D" id="2.60.120.200">
    <property type="match status" value="1"/>
</dbReference>
<dbReference type="InterPro" id="IPR000757">
    <property type="entry name" value="Beta-glucanase-like"/>
</dbReference>
<evidence type="ECO:0000256" key="12">
    <source>
        <dbReference type="ARBA" id="ARBA00023316"/>
    </source>
</evidence>
<dbReference type="AlphaFoldDB" id="A0A7G2EUS9"/>
<feature type="domain" description="F-box" evidence="15">
    <location>
        <begin position="271"/>
        <end position="319"/>
    </location>
</feature>
<evidence type="ECO:0000256" key="3">
    <source>
        <dbReference type="ARBA" id="ARBA00012152"/>
    </source>
</evidence>
<dbReference type="InterPro" id="IPR001810">
    <property type="entry name" value="F-box_dom"/>
</dbReference>
<keyword evidence="12" id="KW-0961">Cell wall biogenesis/degradation</keyword>
<evidence type="ECO:0000256" key="2">
    <source>
        <dbReference type="ARBA" id="ARBA00004271"/>
    </source>
</evidence>
<dbReference type="GO" id="GO:0004553">
    <property type="term" value="F:hydrolase activity, hydrolyzing O-glycosyl compounds"/>
    <property type="evidence" value="ECO:0007669"/>
    <property type="project" value="InterPro"/>
</dbReference>
<evidence type="ECO:0000256" key="7">
    <source>
        <dbReference type="ARBA" id="ARBA00022679"/>
    </source>
</evidence>
<dbReference type="CDD" id="cd22160">
    <property type="entry name" value="F-box_AtFBL13-like"/>
    <property type="match status" value="1"/>
</dbReference>
<dbReference type="SUPFAM" id="SSF81383">
    <property type="entry name" value="F-box domain"/>
    <property type="match status" value="1"/>
</dbReference>
<dbReference type="EMBL" id="LR881469">
    <property type="protein sequence ID" value="CAD5326998.1"/>
    <property type="molecule type" value="Genomic_DNA"/>
</dbReference>
<dbReference type="CDD" id="cd02176">
    <property type="entry name" value="GH16_XET"/>
    <property type="match status" value="1"/>
</dbReference>
<feature type="domain" description="GH16" evidence="16">
    <location>
        <begin position="1"/>
        <end position="212"/>
    </location>
</feature>
<dbReference type="SMART" id="SM00256">
    <property type="entry name" value="FBOX"/>
    <property type="match status" value="1"/>
</dbReference>
<dbReference type="Pfam" id="PF06955">
    <property type="entry name" value="XET_C"/>
    <property type="match status" value="1"/>
</dbReference>
<dbReference type="PROSITE" id="PS51762">
    <property type="entry name" value="GH16_2"/>
    <property type="match status" value="1"/>
</dbReference>
<dbReference type="GO" id="GO:0071555">
    <property type="term" value="P:cell wall organization"/>
    <property type="evidence" value="ECO:0007669"/>
    <property type="project" value="UniProtKB-KW"/>
</dbReference>
<dbReference type="InterPro" id="IPR036047">
    <property type="entry name" value="F-box-like_dom_sf"/>
</dbReference>
<dbReference type="InterPro" id="IPR013320">
    <property type="entry name" value="ConA-like_dom_sf"/>
</dbReference>
<dbReference type="GO" id="GO:0016762">
    <property type="term" value="F:xyloglucan:xyloglucosyl transferase activity"/>
    <property type="evidence" value="ECO:0007669"/>
    <property type="project" value="UniProtKB-EC"/>
</dbReference>
<keyword evidence="6" id="KW-0964">Secreted</keyword>
<evidence type="ECO:0000256" key="4">
    <source>
        <dbReference type="ARBA" id="ARBA00022512"/>
    </source>
</evidence>
<dbReference type="PROSITE" id="PS51257">
    <property type="entry name" value="PROKAR_LIPOPROTEIN"/>
    <property type="match status" value="1"/>
</dbReference>
<protein>
    <recommendedName>
        <fullName evidence="3">xyloglucan:xyloglucosyl transferase</fullName>
        <ecNumber evidence="3">2.4.1.207</ecNumber>
    </recommendedName>
</protein>
<evidence type="ECO:0000256" key="13">
    <source>
        <dbReference type="ARBA" id="ARBA00034022"/>
    </source>
</evidence>
<evidence type="ECO:0000256" key="8">
    <source>
        <dbReference type="ARBA" id="ARBA00022729"/>
    </source>
</evidence>
<evidence type="ECO:0000259" key="15">
    <source>
        <dbReference type="PROSITE" id="PS50181"/>
    </source>
</evidence>
<evidence type="ECO:0000313" key="18">
    <source>
        <dbReference type="Proteomes" id="UP000516314"/>
    </source>
</evidence>
<evidence type="ECO:0000256" key="9">
    <source>
        <dbReference type="ARBA" id="ARBA00022801"/>
    </source>
</evidence>
<keyword evidence="7" id="KW-0808">Transferase</keyword>
<evidence type="ECO:0000256" key="10">
    <source>
        <dbReference type="ARBA" id="ARBA00023157"/>
    </source>
</evidence>
<evidence type="ECO:0000256" key="14">
    <source>
        <dbReference type="SAM" id="SignalP"/>
    </source>
</evidence>
<dbReference type="Gene3D" id="1.20.1280.50">
    <property type="match status" value="1"/>
</dbReference>
<organism evidence="17 18">
    <name type="scientific">Arabidopsis thaliana</name>
    <name type="common">Mouse-ear cress</name>
    <dbReference type="NCBI Taxonomy" id="3702"/>
    <lineage>
        <taxon>Eukaryota</taxon>
        <taxon>Viridiplantae</taxon>
        <taxon>Streptophyta</taxon>
        <taxon>Embryophyta</taxon>
        <taxon>Tracheophyta</taxon>
        <taxon>Spermatophyta</taxon>
        <taxon>Magnoliopsida</taxon>
        <taxon>eudicotyledons</taxon>
        <taxon>Gunneridae</taxon>
        <taxon>Pentapetalae</taxon>
        <taxon>rosids</taxon>
        <taxon>malvids</taxon>
        <taxon>Brassicales</taxon>
        <taxon>Brassicaceae</taxon>
        <taxon>Camelineae</taxon>
        <taxon>Arabidopsis</taxon>
    </lineage>
</organism>
<keyword evidence="11" id="KW-0326">Glycosidase</keyword>
<dbReference type="InterPro" id="IPR053781">
    <property type="entry name" value="F-box_AtFBL13-like"/>
</dbReference>
<dbReference type="GO" id="GO:0010411">
    <property type="term" value="P:xyloglucan metabolic process"/>
    <property type="evidence" value="ECO:0007669"/>
    <property type="project" value="InterPro"/>
</dbReference>
<proteinExistence type="predicted"/>
<dbReference type="InterPro" id="IPR010713">
    <property type="entry name" value="XET_C"/>
</dbReference>
<reference evidence="17 18" key="1">
    <citation type="submission" date="2020-09" db="EMBL/GenBank/DDBJ databases">
        <authorList>
            <person name="Ashkenazy H."/>
        </authorList>
    </citation>
    <scope>NUCLEOTIDE SEQUENCE [LARGE SCALE GENOMIC DNA]</scope>
    <source>
        <strain evidence="18">cv. Cdm-0</strain>
    </source>
</reference>
<comment type="catalytic activity">
    <reaction evidence="13">
        <text>breaks a beta-(1-&gt;4) bond in the backbone of a xyloglucan and transfers the xyloglucanyl segment on to O-4 of the non-reducing terminal glucose residue of an acceptor, which can be a xyloglucan or an oligosaccharide of xyloglucan.</text>
        <dbReference type="EC" id="2.4.1.207"/>
    </reaction>
</comment>
<comment type="subcellular location">
    <subcellularLocation>
        <location evidence="1">Secreted</location>
        <location evidence="1">Cell wall</location>
    </subcellularLocation>
    <subcellularLocation>
        <location evidence="2">Secreted</location>
        <location evidence="2">Extracellular space</location>
        <location evidence="2">Apoplast</location>
    </subcellularLocation>
</comment>
<keyword evidence="10" id="KW-1015">Disulfide bond</keyword>
<keyword evidence="9" id="KW-0378">Hydrolase</keyword>
<evidence type="ECO:0000256" key="6">
    <source>
        <dbReference type="ARBA" id="ARBA00022525"/>
    </source>
</evidence>
<dbReference type="Pfam" id="PF08387">
    <property type="entry name" value="FBD"/>
    <property type="match status" value="1"/>
</dbReference>
<dbReference type="InterPro" id="IPR044791">
    <property type="entry name" value="Beta-glucanase/XTH"/>
</dbReference>
<keyword evidence="5" id="KW-0052">Apoplast</keyword>
<evidence type="ECO:0000259" key="16">
    <source>
        <dbReference type="PROSITE" id="PS51762"/>
    </source>
</evidence>
<dbReference type="PANTHER" id="PTHR31062">
    <property type="entry name" value="XYLOGLUCAN ENDOTRANSGLUCOSYLASE/HYDROLASE PROTEIN 8-RELATED"/>
    <property type="match status" value="1"/>
</dbReference>
<accession>A0A7G2EUS9</accession>
<dbReference type="Pfam" id="PF00722">
    <property type="entry name" value="Glyco_hydro_16"/>
    <property type="match status" value="1"/>
</dbReference>
<feature type="signal peptide" evidence="14">
    <location>
        <begin position="1"/>
        <end position="23"/>
    </location>
</feature>
<evidence type="ECO:0000256" key="11">
    <source>
        <dbReference type="ARBA" id="ARBA00023295"/>
    </source>
</evidence>
<gene>
    <name evidence="17" type="ORF">AT9943_LOCUS14720</name>
</gene>
<sequence>MDLFKCVMMIMVLVVSCGEAVSGAKFDELYRSSWAMDHCVNEGEVTKLKLDNYSGAGFESRSKYLFGKVSIQIKLVEGDSAGTVTAFYMSSDGPNHNEFDFEFLGNTTGEPYIVQTNIYVNGVGNREQRLNLWFDPTTEFHTYSILWSKRSVVFMVDETPIRVQKNLEEKGIPFAKDQAMGVYSSIWNADDWATQGGLVKTDWSHAPFVASYKEFQIDACEIPTTTDLSKCNGDQKFWWDEPTVSELSLHQNHQLIWVRANHMIYDYCFDATRISNLPDSLIHQILLLLPLESAAQASLLSKRWRSLFLSLPDLDFTSINDLKNPKSFSSNSIYKVLSLRSHRDSNNLRSLRFRVPVTFTSLNSLIRLAVTHQVQDLDIEVTTKDYFNFPRWIVTSQNLRALTLKSANLGFRLPPSSSARGGFQKLTSLSLSRVILHNQPCLSDFFTDPSFPLLEKLTLECCFGLKELKVSCRLLQEFSLKNSLQLEGLEVSGNKLQKLKVESCFYSYSEKSFVKINTPNLKTFLWNSNAVTTSVHFLDKLVCLRKAFVKVFWHHQDLNSQIQSLFTLLSGLCHSYKLQLGNQSVEILSSKKGLLKNHLLPFHNMRFLELQTRLNRHNVQTLSCLFKSCPMLNILTVKIIDDQTSERRQWNKDLWDMSNSEIQYWESQAYELESFLNHLEFVEIHGFVECENEMSLAIFLLRHGKALIKMTLRSSFLCRDSLRRQMIRSQLTGFSMASSKAKISFH</sequence>
<dbReference type="InterPro" id="IPR006566">
    <property type="entry name" value="FBD"/>
</dbReference>
<dbReference type="SUPFAM" id="SSF52047">
    <property type="entry name" value="RNI-like"/>
    <property type="match status" value="1"/>
</dbReference>
<evidence type="ECO:0000256" key="1">
    <source>
        <dbReference type="ARBA" id="ARBA00004191"/>
    </source>
</evidence>
<evidence type="ECO:0000256" key="5">
    <source>
        <dbReference type="ARBA" id="ARBA00022523"/>
    </source>
</evidence>
<dbReference type="InterPro" id="IPR016455">
    <property type="entry name" value="XTH"/>
</dbReference>
<keyword evidence="4" id="KW-0134">Cell wall</keyword>
<dbReference type="FunFam" id="2.60.120.200:FF:000025">
    <property type="entry name" value="Xyloglucan endotransglucosylase/hydrolase"/>
    <property type="match status" value="1"/>
</dbReference>
<dbReference type="GO" id="GO:0048046">
    <property type="term" value="C:apoplast"/>
    <property type="evidence" value="ECO:0007669"/>
    <property type="project" value="UniProtKB-SubCell"/>
</dbReference>
<dbReference type="SMART" id="SM00579">
    <property type="entry name" value="FBD"/>
    <property type="match status" value="1"/>
</dbReference>
<dbReference type="SUPFAM" id="SSF49899">
    <property type="entry name" value="Concanavalin A-like lectins/glucanases"/>
    <property type="match status" value="1"/>
</dbReference>
<feature type="chain" id="PRO_5028957273" description="xyloglucan:xyloglucosyl transferase" evidence="14">
    <location>
        <begin position="24"/>
        <end position="746"/>
    </location>
</feature>
<dbReference type="GO" id="GO:0042546">
    <property type="term" value="P:cell wall biogenesis"/>
    <property type="evidence" value="ECO:0007669"/>
    <property type="project" value="InterPro"/>
</dbReference>
<dbReference type="EC" id="2.4.1.207" evidence="3"/>
<dbReference type="Proteomes" id="UP000516314">
    <property type="component" value="Chromosome 4"/>
</dbReference>
<evidence type="ECO:0000313" key="17">
    <source>
        <dbReference type="EMBL" id="CAD5326998.1"/>
    </source>
</evidence>
<name>A0A7G2EUS9_ARATH</name>